<reference evidence="1" key="1">
    <citation type="submission" date="2021-06" db="EMBL/GenBank/DDBJ databases">
        <authorList>
            <person name="Kallberg Y."/>
            <person name="Tangrot J."/>
            <person name="Rosling A."/>
        </authorList>
    </citation>
    <scope>NUCLEOTIDE SEQUENCE</scope>
    <source>
        <strain evidence="1">MA453B</strain>
    </source>
</reference>
<dbReference type="EMBL" id="CAJVPY010046001">
    <property type="protein sequence ID" value="CAG8810177.1"/>
    <property type="molecule type" value="Genomic_DNA"/>
</dbReference>
<dbReference type="Proteomes" id="UP000789405">
    <property type="component" value="Unassembled WGS sequence"/>
</dbReference>
<proteinExistence type="predicted"/>
<comment type="caution">
    <text evidence="1">The sequence shown here is derived from an EMBL/GenBank/DDBJ whole genome shotgun (WGS) entry which is preliminary data.</text>
</comment>
<protein>
    <submittedName>
        <fullName evidence="1">17269_t:CDS:1</fullName>
    </submittedName>
</protein>
<evidence type="ECO:0000313" key="2">
    <source>
        <dbReference type="Proteomes" id="UP000789405"/>
    </source>
</evidence>
<sequence>SSDLRPSATSPLPVLNESFLFLGYEHAAVRIALEYLKCELICYDIGLGSIWSLDKKSVGISLVSWSHGTDSRHISHLATSLLEPELFELSTLFYLPFRSPCNVQAGIL</sequence>
<organism evidence="1 2">
    <name type="scientific">Dentiscutata erythropus</name>
    <dbReference type="NCBI Taxonomy" id="1348616"/>
    <lineage>
        <taxon>Eukaryota</taxon>
        <taxon>Fungi</taxon>
        <taxon>Fungi incertae sedis</taxon>
        <taxon>Mucoromycota</taxon>
        <taxon>Glomeromycotina</taxon>
        <taxon>Glomeromycetes</taxon>
        <taxon>Diversisporales</taxon>
        <taxon>Gigasporaceae</taxon>
        <taxon>Dentiscutata</taxon>
    </lineage>
</organism>
<evidence type="ECO:0000313" key="1">
    <source>
        <dbReference type="EMBL" id="CAG8810177.1"/>
    </source>
</evidence>
<keyword evidence="2" id="KW-1185">Reference proteome</keyword>
<gene>
    <name evidence="1" type="ORF">DERYTH_LOCUS25243</name>
</gene>
<dbReference type="AlphaFoldDB" id="A0A9N9K4S9"/>
<feature type="non-terminal residue" evidence="1">
    <location>
        <position position="108"/>
    </location>
</feature>
<accession>A0A9N9K4S9</accession>
<name>A0A9N9K4S9_9GLOM</name>
<feature type="non-terminal residue" evidence="1">
    <location>
        <position position="1"/>
    </location>
</feature>